<keyword evidence="4 5" id="KW-0472">Membrane</keyword>
<feature type="transmembrane region" description="Helical" evidence="5">
    <location>
        <begin position="6"/>
        <end position="27"/>
    </location>
</feature>
<evidence type="ECO:0000256" key="4">
    <source>
        <dbReference type="ARBA" id="ARBA00023136"/>
    </source>
</evidence>
<proteinExistence type="predicted"/>
<keyword evidence="2 5" id="KW-0812">Transmembrane</keyword>
<evidence type="ECO:0000313" key="6">
    <source>
        <dbReference type="EMBL" id="UYQ91625.1"/>
    </source>
</evidence>
<keyword evidence="3 5" id="KW-1133">Transmembrane helix</keyword>
<comment type="subcellular location">
    <subcellularLocation>
        <location evidence="1">Membrane</location>
        <topology evidence="1">Multi-pass membrane protein</topology>
    </subcellularLocation>
</comment>
<dbReference type="Pfam" id="PF07681">
    <property type="entry name" value="DoxX"/>
    <property type="match status" value="1"/>
</dbReference>
<dbReference type="Proteomes" id="UP001162741">
    <property type="component" value="Chromosome"/>
</dbReference>
<protein>
    <submittedName>
        <fullName evidence="6">DoxX family protein</fullName>
    </submittedName>
</protein>
<dbReference type="InterPro" id="IPR032808">
    <property type="entry name" value="DoxX"/>
</dbReference>
<evidence type="ECO:0000256" key="1">
    <source>
        <dbReference type="ARBA" id="ARBA00004141"/>
    </source>
</evidence>
<evidence type="ECO:0000256" key="5">
    <source>
        <dbReference type="SAM" id="Phobius"/>
    </source>
</evidence>
<evidence type="ECO:0000256" key="2">
    <source>
        <dbReference type="ARBA" id="ARBA00022692"/>
    </source>
</evidence>
<feature type="transmembrane region" description="Helical" evidence="5">
    <location>
        <begin position="77"/>
        <end position="95"/>
    </location>
</feature>
<dbReference type="RefSeq" id="WP_244840497.1">
    <property type="nucleotide sequence ID" value="NZ_CP107006.1"/>
</dbReference>
<organism evidence="6 7">
    <name type="scientific">Chitinophaga horti</name>
    <dbReference type="NCBI Taxonomy" id="2920382"/>
    <lineage>
        <taxon>Bacteria</taxon>
        <taxon>Pseudomonadati</taxon>
        <taxon>Bacteroidota</taxon>
        <taxon>Chitinophagia</taxon>
        <taxon>Chitinophagales</taxon>
        <taxon>Chitinophagaceae</taxon>
        <taxon>Chitinophaga</taxon>
    </lineage>
</organism>
<feature type="transmembrane region" description="Helical" evidence="5">
    <location>
        <begin position="107"/>
        <end position="126"/>
    </location>
</feature>
<gene>
    <name evidence="6" type="ORF">MKQ68_16170</name>
</gene>
<dbReference type="EMBL" id="CP107006">
    <property type="protein sequence ID" value="UYQ91625.1"/>
    <property type="molecule type" value="Genomic_DNA"/>
</dbReference>
<sequence length="135" mass="15276">MTNRHLAYALARITLGINFLGHGLVRLPKLEGFRNWMVKLFEGTMMPPSLVAPFATILPFIEFALGMFLIIGLFTRQSLVACAVLMMILLFGTCLREAWDAAGSQMLYALYIALLLFFIEYNAMAIDTRKRTSDY</sequence>
<evidence type="ECO:0000256" key="3">
    <source>
        <dbReference type="ARBA" id="ARBA00022989"/>
    </source>
</evidence>
<reference evidence="6" key="1">
    <citation type="submission" date="2022-10" db="EMBL/GenBank/DDBJ databases">
        <title>Chitinophaga sp. nov., isolated from soil.</title>
        <authorList>
            <person name="Jeon C.O."/>
        </authorList>
    </citation>
    <scope>NUCLEOTIDE SEQUENCE</scope>
    <source>
        <strain evidence="6">R8</strain>
    </source>
</reference>
<evidence type="ECO:0000313" key="7">
    <source>
        <dbReference type="Proteomes" id="UP001162741"/>
    </source>
</evidence>
<keyword evidence="7" id="KW-1185">Reference proteome</keyword>
<feature type="transmembrane region" description="Helical" evidence="5">
    <location>
        <begin position="48"/>
        <end position="71"/>
    </location>
</feature>
<accession>A0ABY6IW71</accession>
<name>A0ABY6IW71_9BACT</name>